<evidence type="ECO:0000256" key="4">
    <source>
        <dbReference type="RuleBase" id="RU003719"/>
    </source>
</evidence>
<dbReference type="GO" id="GO:0006564">
    <property type="term" value="P:L-serine biosynthetic process"/>
    <property type="evidence" value="ECO:0007669"/>
    <property type="project" value="UniProtKB-ARBA"/>
</dbReference>
<evidence type="ECO:0000259" key="5">
    <source>
        <dbReference type="Pfam" id="PF00389"/>
    </source>
</evidence>
<accession>A0A2S7SQ08</accession>
<dbReference type="GO" id="GO:0047545">
    <property type="term" value="F:(S)-2-hydroxyglutarate dehydrogenase activity"/>
    <property type="evidence" value="ECO:0007669"/>
    <property type="project" value="UniProtKB-ARBA"/>
</dbReference>
<dbReference type="Pfam" id="PF02826">
    <property type="entry name" value="2-Hacid_dh_C"/>
    <property type="match status" value="1"/>
</dbReference>
<dbReference type="Pfam" id="PF00389">
    <property type="entry name" value="2-Hacid_dh"/>
    <property type="match status" value="1"/>
</dbReference>
<dbReference type="PANTHER" id="PTHR42789:SF1">
    <property type="entry name" value="D-ISOMER SPECIFIC 2-HYDROXYACID DEHYDROGENASE FAMILY PROTEIN (AFU_ORTHOLOGUE AFUA_6G10090)"/>
    <property type="match status" value="1"/>
</dbReference>
<keyword evidence="8" id="KW-1185">Reference proteome</keyword>
<reference evidence="7 8" key="1">
    <citation type="submission" date="2018-01" db="EMBL/GenBank/DDBJ databases">
        <title>A novel member of the phylum Bacteroidetes isolated from glacier ice.</title>
        <authorList>
            <person name="Liu Q."/>
            <person name="Xin Y.-H."/>
        </authorList>
    </citation>
    <scope>NUCLEOTIDE SEQUENCE [LARGE SCALE GENOMIC DNA]</scope>
    <source>
        <strain evidence="7 8">RB1R16</strain>
    </source>
</reference>
<feature type="domain" description="D-isomer specific 2-hydroxyacid dehydrogenase catalytic" evidence="5">
    <location>
        <begin position="8"/>
        <end position="302"/>
    </location>
</feature>
<dbReference type="PANTHER" id="PTHR42789">
    <property type="entry name" value="D-ISOMER SPECIFIC 2-HYDROXYACID DEHYDROGENASE FAMILY PROTEIN (AFU_ORTHOLOGUE AFUA_6G10090)"/>
    <property type="match status" value="1"/>
</dbReference>
<dbReference type="InterPro" id="IPR050857">
    <property type="entry name" value="D-2-hydroxyacid_DH"/>
</dbReference>
<dbReference type="Gene3D" id="3.40.50.720">
    <property type="entry name" value="NAD(P)-binding Rossmann-like Domain"/>
    <property type="match status" value="2"/>
</dbReference>
<dbReference type="SUPFAM" id="SSF52283">
    <property type="entry name" value="Formate/glycerate dehydrogenase catalytic domain-like"/>
    <property type="match status" value="1"/>
</dbReference>
<dbReference type="FunFam" id="3.40.50.720:FF:000041">
    <property type="entry name" value="D-3-phosphoglycerate dehydrogenase"/>
    <property type="match status" value="1"/>
</dbReference>
<gene>
    <name evidence="7" type="ORF">CJD36_022070</name>
</gene>
<dbReference type="InterPro" id="IPR006140">
    <property type="entry name" value="D-isomer_DH_NAD-bd"/>
</dbReference>
<proteinExistence type="inferred from homology"/>
<dbReference type="SUPFAM" id="SSF51735">
    <property type="entry name" value="NAD(P)-binding Rossmann-fold domains"/>
    <property type="match status" value="1"/>
</dbReference>
<keyword evidence="3" id="KW-0520">NAD</keyword>
<protein>
    <submittedName>
        <fullName evidence="7">Hydroxyacid dehydrogenase</fullName>
    </submittedName>
</protein>
<organism evidence="7 8">
    <name type="scientific">Flavipsychrobacter stenotrophus</name>
    <dbReference type="NCBI Taxonomy" id="2077091"/>
    <lineage>
        <taxon>Bacteria</taxon>
        <taxon>Pseudomonadati</taxon>
        <taxon>Bacteroidota</taxon>
        <taxon>Chitinophagia</taxon>
        <taxon>Chitinophagales</taxon>
        <taxon>Chitinophagaceae</taxon>
        <taxon>Flavipsychrobacter</taxon>
    </lineage>
</organism>
<evidence type="ECO:0000256" key="3">
    <source>
        <dbReference type="ARBA" id="ARBA00023027"/>
    </source>
</evidence>
<feature type="domain" description="D-isomer specific 2-hydroxyacid dehydrogenase NAD-binding" evidence="6">
    <location>
        <begin position="110"/>
        <end position="292"/>
    </location>
</feature>
<name>A0A2S7SQ08_9BACT</name>
<dbReference type="RefSeq" id="WP_105041383.1">
    <property type="nucleotide sequence ID" value="NZ_PPSL01000011.1"/>
</dbReference>
<dbReference type="GO" id="GO:0051287">
    <property type="term" value="F:NAD binding"/>
    <property type="evidence" value="ECO:0007669"/>
    <property type="project" value="InterPro"/>
</dbReference>
<evidence type="ECO:0000259" key="6">
    <source>
        <dbReference type="Pfam" id="PF02826"/>
    </source>
</evidence>
<dbReference type="AlphaFoldDB" id="A0A2S7SQ08"/>
<comment type="caution">
    <text evidence="7">The sequence shown here is derived from an EMBL/GenBank/DDBJ whole genome shotgun (WGS) entry which is preliminary data.</text>
</comment>
<dbReference type="InterPro" id="IPR006139">
    <property type="entry name" value="D-isomer_2_OHA_DH_cat_dom"/>
</dbReference>
<comment type="similarity">
    <text evidence="1 4">Belongs to the D-isomer specific 2-hydroxyacid dehydrogenase family.</text>
</comment>
<evidence type="ECO:0000256" key="1">
    <source>
        <dbReference type="ARBA" id="ARBA00005854"/>
    </source>
</evidence>
<dbReference type="Proteomes" id="UP000239872">
    <property type="component" value="Unassembled WGS sequence"/>
</dbReference>
<dbReference type="EMBL" id="PPSL01000011">
    <property type="protein sequence ID" value="PQJ08834.1"/>
    <property type="molecule type" value="Genomic_DNA"/>
</dbReference>
<sequence length="312" mass="34720">MIGQKGRVLIAAPVHEVLIEGLIAGGYTCDVHEHITQSTAHTLVGDYVGIITSTRLQLDSILLDLAINLKWIGRMGSGMEVIDVSYATRKGVECYSSPEGNCNAVGEHAVGMLLDLNRRITISNGEMKHGLWLRNENRGIELEGKNIGIIGFGHTGRAFAKKLQGFDMTIYAYDKYMVADTPSYVINATTIEEIFSVCDIISFHVPLQEDTVEYFNWEFILNMKKRFTLINTSRGQVVNTIDLLRGIKEGRISGACLDVFEQEPISAMNEEVKNAMAELMIMNNVITTPHIAGYTFEALYKMSYVLLIKITS</sequence>
<evidence type="ECO:0000313" key="8">
    <source>
        <dbReference type="Proteomes" id="UP000239872"/>
    </source>
</evidence>
<dbReference type="GO" id="GO:0004617">
    <property type="term" value="F:phosphoglycerate dehydrogenase activity"/>
    <property type="evidence" value="ECO:0007669"/>
    <property type="project" value="UniProtKB-ARBA"/>
</dbReference>
<evidence type="ECO:0000313" key="7">
    <source>
        <dbReference type="EMBL" id="PQJ08834.1"/>
    </source>
</evidence>
<keyword evidence="2 4" id="KW-0560">Oxidoreductase</keyword>
<dbReference type="InterPro" id="IPR036291">
    <property type="entry name" value="NAD(P)-bd_dom_sf"/>
</dbReference>
<evidence type="ECO:0000256" key="2">
    <source>
        <dbReference type="ARBA" id="ARBA00023002"/>
    </source>
</evidence>
<dbReference type="OrthoDB" id="9777288at2"/>